<dbReference type="FunFam" id="1.20.58.60:FF:000217">
    <property type="entry name" value="Synaptic nuclear envelope 2"/>
    <property type="match status" value="1"/>
</dbReference>
<evidence type="ECO:0000256" key="17">
    <source>
        <dbReference type="ARBA" id="ARBA00023157"/>
    </source>
</evidence>
<keyword evidence="20" id="KW-0539">Nucleus</keyword>
<feature type="coiled-coil region" evidence="28">
    <location>
        <begin position="4521"/>
        <end position="4548"/>
    </location>
</feature>
<feature type="coiled-coil region" evidence="28">
    <location>
        <begin position="890"/>
        <end position="976"/>
    </location>
</feature>
<evidence type="ECO:0000313" key="32">
    <source>
        <dbReference type="Ensembl" id="ENSCHIP00000018229.1"/>
    </source>
</evidence>
<feature type="coiled-coil region" evidence="28">
    <location>
        <begin position="3614"/>
        <end position="3641"/>
    </location>
</feature>
<evidence type="ECO:0000256" key="7">
    <source>
        <dbReference type="ARBA" id="ARBA00022475"/>
    </source>
</evidence>
<dbReference type="PANTHER" id="PTHR14514">
    <property type="entry name" value="PKA ANCHORING PROTEIN"/>
    <property type="match status" value="1"/>
</dbReference>
<evidence type="ECO:0000256" key="10">
    <source>
        <dbReference type="ARBA" id="ARBA00022692"/>
    </source>
</evidence>
<dbReference type="Pfam" id="PF00435">
    <property type="entry name" value="Spectrin"/>
    <property type="match status" value="3"/>
</dbReference>
<keyword evidence="16 27" id="KW-0472">Membrane</keyword>
<dbReference type="GO" id="GO:0005886">
    <property type="term" value="C:plasma membrane"/>
    <property type="evidence" value="ECO:0007669"/>
    <property type="project" value="UniProtKB-SubCell"/>
</dbReference>
<keyword evidence="15" id="KW-0496">Mitochondrion</keyword>
<keyword evidence="33" id="KW-1185">Reference proteome</keyword>
<dbReference type="GO" id="GO:0033017">
    <property type="term" value="C:sarcoplasmic reticulum membrane"/>
    <property type="evidence" value="ECO:0007669"/>
    <property type="project" value="UniProtKB-SubCell"/>
</dbReference>
<feature type="region of interest" description="Disordered" evidence="29">
    <location>
        <begin position="6621"/>
        <end position="6674"/>
    </location>
</feature>
<evidence type="ECO:0000256" key="8">
    <source>
        <dbReference type="ARBA" id="ARBA00022490"/>
    </source>
</evidence>
<dbReference type="CDD" id="cd21244">
    <property type="entry name" value="CH_SYNE2_rpt2"/>
    <property type="match status" value="1"/>
</dbReference>
<evidence type="ECO:0000259" key="31">
    <source>
        <dbReference type="PROSITE" id="PS51049"/>
    </source>
</evidence>
<evidence type="ECO:0000256" key="23">
    <source>
        <dbReference type="ARBA" id="ARBA00077500"/>
    </source>
</evidence>
<gene>
    <name evidence="32" type="primary">SYNE2</name>
</gene>
<keyword evidence="8" id="KW-0963">Cytoplasm</keyword>
<evidence type="ECO:0000256" key="20">
    <source>
        <dbReference type="ARBA" id="ARBA00023242"/>
    </source>
</evidence>
<dbReference type="InterPro" id="IPR001589">
    <property type="entry name" value="Actinin_actin-bd_CS"/>
</dbReference>
<keyword evidence="13" id="KW-1133">Transmembrane helix</keyword>
<evidence type="ECO:0000256" key="2">
    <source>
        <dbReference type="ARBA" id="ARBA00004173"/>
    </source>
</evidence>
<dbReference type="FunFam" id="1.20.58.60:FF:000115">
    <property type="entry name" value="nesprin-2 isoform X2"/>
    <property type="match status" value="1"/>
</dbReference>
<dbReference type="FunFam" id="1.10.418.10:FF:000053">
    <property type="entry name" value="nesprin-2 isoform X3"/>
    <property type="match status" value="1"/>
</dbReference>
<dbReference type="PROSITE" id="PS00019">
    <property type="entry name" value="ACTININ_1"/>
    <property type="match status" value="1"/>
</dbReference>
<dbReference type="PROSITE" id="PS00020">
    <property type="entry name" value="ACTININ_2"/>
    <property type="match status" value="1"/>
</dbReference>
<feature type="coiled-coil region" evidence="28">
    <location>
        <begin position="2240"/>
        <end position="2267"/>
    </location>
</feature>
<dbReference type="Pfam" id="PF00307">
    <property type="entry name" value="CH"/>
    <property type="match status" value="2"/>
</dbReference>
<dbReference type="InterPro" id="IPR056887">
    <property type="entry name" value="SYNE1/2_dom"/>
</dbReference>
<feature type="coiled-coil region" evidence="28">
    <location>
        <begin position="1371"/>
        <end position="1398"/>
    </location>
</feature>
<evidence type="ECO:0000256" key="27">
    <source>
        <dbReference type="PROSITE-ProRule" id="PRU00385"/>
    </source>
</evidence>
<feature type="region of interest" description="Disordered" evidence="29">
    <location>
        <begin position="6207"/>
        <end position="6340"/>
    </location>
</feature>
<dbReference type="GO" id="GO:0005640">
    <property type="term" value="C:nuclear outer membrane"/>
    <property type="evidence" value="ECO:0007669"/>
    <property type="project" value="UniProtKB-SubCell"/>
</dbReference>
<evidence type="ECO:0000256" key="4">
    <source>
        <dbReference type="ARBA" id="ARBA00004605"/>
    </source>
</evidence>
<dbReference type="GeneTree" id="ENSGT00940000154656"/>
<dbReference type="GO" id="GO:0003779">
    <property type="term" value="F:actin binding"/>
    <property type="evidence" value="ECO:0007669"/>
    <property type="project" value="UniProtKB-KW"/>
</dbReference>
<evidence type="ECO:0000259" key="30">
    <source>
        <dbReference type="PROSITE" id="PS50021"/>
    </source>
</evidence>
<dbReference type="InterPro" id="IPR002017">
    <property type="entry name" value="Spectrin_repeat"/>
</dbReference>
<dbReference type="GO" id="GO:0005856">
    <property type="term" value="C:cytoskeleton"/>
    <property type="evidence" value="ECO:0007669"/>
    <property type="project" value="UniProtKB-SubCell"/>
</dbReference>
<feature type="coiled-coil region" evidence="28">
    <location>
        <begin position="5666"/>
        <end position="5725"/>
    </location>
</feature>
<dbReference type="FunFam" id="1.20.58.60:FF:000073">
    <property type="entry name" value="Nesprin-1 isoform 1"/>
    <property type="match status" value="1"/>
</dbReference>
<dbReference type="SUPFAM" id="SSF46966">
    <property type="entry name" value="Spectrin repeat"/>
    <property type="match status" value="20"/>
</dbReference>
<dbReference type="Gene3D" id="1.10.418.10">
    <property type="entry name" value="Calponin-like domain"/>
    <property type="match status" value="2"/>
</dbReference>
<dbReference type="InterPro" id="IPR036872">
    <property type="entry name" value="CH_dom_sf"/>
</dbReference>
<dbReference type="InterPro" id="IPR018159">
    <property type="entry name" value="Spectrin/alpha-actinin"/>
</dbReference>
<dbReference type="PANTHER" id="PTHR14514:SF4">
    <property type="entry name" value="NESPRIN-2"/>
    <property type="match status" value="1"/>
</dbReference>
<organism evidence="32 33">
    <name type="scientific">Capra hircus</name>
    <name type="common">Goat</name>
    <dbReference type="NCBI Taxonomy" id="9925"/>
    <lineage>
        <taxon>Eukaryota</taxon>
        <taxon>Metazoa</taxon>
        <taxon>Chordata</taxon>
        <taxon>Craniata</taxon>
        <taxon>Vertebrata</taxon>
        <taxon>Euteleostomi</taxon>
        <taxon>Mammalia</taxon>
        <taxon>Eutheria</taxon>
        <taxon>Laurasiatheria</taxon>
        <taxon>Artiodactyla</taxon>
        <taxon>Ruminantia</taxon>
        <taxon>Pecora</taxon>
        <taxon>Bovidae</taxon>
        <taxon>Caprinae</taxon>
        <taxon>Capra</taxon>
    </lineage>
</organism>
<dbReference type="GO" id="GO:0007097">
    <property type="term" value="P:nuclear migration"/>
    <property type="evidence" value="ECO:0007669"/>
    <property type="project" value="UniProtKB-ARBA"/>
</dbReference>
<dbReference type="InterPro" id="IPR001715">
    <property type="entry name" value="CH_dom"/>
</dbReference>
<keyword evidence="11" id="KW-0677">Repeat</keyword>
<evidence type="ECO:0000256" key="24">
    <source>
        <dbReference type="ARBA" id="ARBA00078320"/>
    </source>
</evidence>
<keyword evidence="18" id="KW-0009">Actin-binding</keyword>
<dbReference type="FunFam" id="1.20.58.60:FF:000427">
    <property type="entry name" value="Nesprin-2"/>
    <property type="match status" value="1"/>
</dbReference>
<dbReference type="FunFam" id="1.10.418.10:FF:000050">
    <property type="entry name" value="nesprin-2 isoform X2"/>
    <property type="match status" value="1"/>
</dbReference>
<dbReference type="GO" id="GO:0005654">
    <property type="term" value="C:nucleoplasm"/>
    <property type="evidence" value="ECO:0007669"/>
    <property type="project" value="UniProtKB-SubCell"/>
</dbReference>
<feature type="coiled-coil region" evidence="28">
    <location>
        <begin position="3407"/>
        <end position="3463"/>
    </location>
</feature>
<keyword evidence="12" id="KW-0703">Sarcoplasmic reticulum</keyword>
<feature type="coiled-coil region" evidence="28">
    <location>
        <begin position="3937"/>
        <end position="3986"/>
    </location>
</feature>
<dbReference type="FunFam" id="1.20.58.60:FF:000394">
    <property type="entry name" value="Nesprin-2"/>
    <property type="match status" value="1"/>
</dbReference>
<reference evidence="32 33" key="1">
    <citation type="submission" date="2016-04" db="EMBL/GenBank/DDBJ databases">
        <title>Polished mammalian reference genomes with single-molecule sequencing and chromosome conformation capture applied to the Capra hircus genome.</title>
        <authorList>
            <person name="Bickhart D.M."/>
            <person name="Koren S."/>
            <person name="Rosen B."/>
            <person name="Hastie A."/>
            <person name="Liachko I."/>
            <person name="Sullivan S.T."/>
            <person name="Burton J."/>
            <person name="Sayre B.L."/>
            <person name="Huson H.J."/>
            <person name="Lee J."/>
            <person name="Lam E."/>
            <person name="Kelley C.M."/>
            <person name="Hutchison J.L."/>
            <person name="Zhou Y."/>
            <person name="Sun J."/>
            <person name="Crisa A."/>
            <person name="Schwartz J.C."/>
            <person name="Hammond J.A."/>
            <person name="Schroeder S.G."/>
            <person name="Liu G.E."/>
            <person name="Dunham M."/>
            <person name="Shendure J."/>
            <person name="Sonstegard T.S."/>
            <person name="Phillippy A.M."/>
            <person name="Van Tassell C.P."/>
            <person name="Smith T.P."/>
        </authorList>
    </citation>
    <scope>NUCLEOTIDE SEQUENCE [LARGE SCALE GENOMIC DNA]</scope>
</reference>
<dbReference type="CDD" id="cd00176">
    <property type="entry name" value="SPEC"/>
    <property type="match status" value="6"/>
</dbReference>
<reference evidence="32" key="3">
    <citation type="submission" date="2025-09" db="UniProtKB">
        <authorList>
            <consortium name="Ensembl"/>
        </authorList>
    </citation>
    <scope>IDENTIFICATION</scope>
</reference>
<keyword evidence="19" id="KW-0206">Cytoskeleton</keyword>
<dbReference type="Proteomes" id="UP000291000">
    <property type="component" value="Chromosome 10"/>
</dbReference>
<evidence type="ECO:0000256" key="3">
    <source>
        <dbReference type="ARBA" id="ARBA00004245"/>
    </source>
</evidence>
<dbReference type="FunFam" id="1.20.58.60:FF:000133">
    <property type="entry name" value="nesprin-2 isoform X2"/>
    <property type="match status" value="1"/>
</dbReference>
<sequence>MAPVPISSWQIDGEKKDNSDRLYFLGLQNHSEQEDTQKKTFTCWINSQLAKHTPPSVVTDLFTDIKKGHVLLDLLEVLSGQQLPRDKGSNTFQCRINIENALTFLKNQSIKLINIHVTDIIDGNPSIILGLIWTIILHFHIEELARTLPDNYSQPSVDSVSAVDSSPTSSPPAKKCSKVQERWRMSAKKALLQWAQEQCASYESVTVTDFKSSWRNGMAFLAVIHALRPDLIDMKSVKHRSNRDNLKEAFRIAERELKIPKMLEPEDVDVVNPDEKSIMTYVAQFLQYSKKAPGSGDEAQGKVKDAMVWLALQEKKVQEMLTDSENETYCKTYESLLSFLDSFNKEKERFLDVLTIKRNVDDLNKDQLQLREAWDGLNYQVTVLWLNRVLPSPLYQIETWLQEVEKLMDEDLSVSQDYNEAMALTQEKITLFQSLMDKFDFHLNTLLAFENRDENHLPLVPPEKLEEMKRRINNISGEKVIPRLEFHYYECSVLGLLEEVKSKLLVWNIKYGNKESVELLLEDWHKFIEEKEFLAQLETSFQKCEEIHNNLAGEYPNISKQYTMVKYHFSMYRENILNVKSTLQKVLACWATYVENLHLLKACFEETKKEQMKEVFSVLRNSLNFIFYFFILPGMSKQLNFPPHCSSSCQLVIKDEEAGEDHEKENEDFSGPLKVAEEVEKLTGQVETWEAETTSVLDLLRQQDDVETSVEESLQHLIAKGSMYEELVSRIEDTLQMDVPHVSSQESLQHVLTAGLQAKIQEAKEKVQISMVKLVAVLKNSTDVSRDLDVRLKVEETQKELESYITRAEQLLGQKESQRGLISKYKEALIIFNTKSQAKYLKAVEELKNNVTDDVKLSLEEKSRDICAKWESVHHEMSLYIQQLKIDIEKGKLSDSIAKLEKQINKEKKLIRRGRTKGLIKEHEACFSEEGSLYQLDHHMDVLRELCEELTSQKSQQEVRRALKDYEQKIERLRKCASEIHMTLQPTLGGTSKNKLAMELVQNFNLESKLKPQQEESIMEKYEKGHSTSIDSLLERYDTHKDTLELHLQNSIARITSDFSSDKERSSVCLQDKLTDLQVLKNETDACWKEFEITSLKLEELESDIKKPFIVKARDKLKEKERELQMTLKSRMESLETVLQMVLPVEKESLLLCNTDLLLCKMAIQEFHLTDADDIYQNLRNIQDSIVKQIETCKNLGQSGNFALKELHPLDLHVAQNIILKHRTQLEEMSHRVQKNEDALKALEDFLASLRAAGLSSELLTDHSASDSHGVPREIHRMRDKARHLDEHLKMLGISIKDTEQGENTSCEKLLDVLSENLSETHCSGGQEEVTEEDKLLGACVFKNDELLKNIQDVHNQISKIGLKDPTVPAIKQRRKSLIRLDKDLDEYEEEKKHLQEMVNSLPPFKDGRDKALSQRCRDTAVLWENAKTLVTECLDQCERVLELLKQYQNFKSVLTTLIQKEENVISLQASYMGKENLKKRIAEIEVVKEEFNEHLEVVDKINQICKNLQFHLNKMRTFEEPPFEKEANIIVDRWLDINEKTEDYYENLGRALALWDKLFYLKNEIDEWTEKVLRKLELHQLTEEETEKLKEELQVHEQKPSEFSKRVAKIQFLLQSSEIPLELQVMESSILNKIEHVKMRLTGGSNCGAISGSTAELREDLDQAKTQIGMTESLLNALSPSDSLEIFTKLEEIQQQILQQKHNMILLENQIGCLTPELSELKKQYESVSDLFNTKKSVLQDHFSKLLNDQCKNFNDWFGSIKMSLKECFEPSETKKCVEQKLQKLSDFLTLEGRGSEIQQVGTVLNHVKKHLPKAPVKKLNSWIVSQKVELEKMESICQARAKELDECLQQLLRLQNDHRNLSKWLTNQEEIWKEMEGTREKTELFCQALARKREQFESMAQLNNSVKQYGITEEEEIVMESTHLVDRYQTLLRQICETDKEDKLPPDEDQSFNDLAHDVIHWITGIKESLMVLNSSEGKMPLEERIHKIKEIILLKPEGDAKIQAIMSQAESSKAPVVTKTLTDIKNQWDNTLHLANTYLSHQEKLLLEGEKYLQSKEDLRLMLTELKKKQEVGFALQPGLQEKKAQLKIYKKFLQKAQDLTFLLEELKSQGNYLLECTKNPNFSEEPWLEIKHLHESLLQQLQDSVQKLEGHVQEHDSYQLCVTDLNTALDCIAKEFVCFSDRPVDERAVEEKLQKLQDLENSLHLQDGTLEKILTLAKSVKQNTSSAGQKIIKDDIKSLKCKQNDLENRLESAKQEMENCLNSILKSKCATEKKAKFPLPAREEQVTSDVQESTQDSAAVEKLEEDWEINKNSALEMILSRQLSLDVQESMKNTEDEQKVNELQNQPLELDVMLRNEQLKKIEELCTLLEGKKAAIEPLEQSEYLNKTETSALVLHDESYSVQHLDNLLQALITLKKKKESQYCLLKDFQGHLMAAESSMKALLTEKESLKVVNIISFTFSSFARGLLDSATYMDKIKKFLASIEKEKDSLSKMKIEWENLSNCLTDMDKKLLESQIKLLEHGWEQVEQLVQKKYSQQSVGHDEFMFLMSKLQDLETSLQQQQQHLQLRLNSPEAQEGNLSMVALATELHTIKHRFSMLKGRAELQMKRIWGEKERKILEDAINNLQKQLEALEPLNMEVENQIKKCETRYKIKEAILWVKNLLGELTPPISLLPDDVLSQIRKCKVVHDGILDKQQVVESLVEEVKDNIPNLTAYESNDLNNLLQDLQNQYQMLVLKSTQRSQQLELKLEERSKFVAIIGKVQLSLQGNETLIIPKTETASTEAELKQLYVALTTSQKELQEIKSVISTHLQEQTRLSKDLSVFERLFLDDRLKNLKTRANRTQRFIQNKCNEVEHKINFYREFHEKISALQKEFDHIQHNELLLNPEVNPDVKEELYHLKNQITGIQSSILQVLKLKEVFDCLELKWDWTQLDQIQTQVLEKERELEEKIKQLNTFVAEYDKYQASLAKLKALDLQIKKRAEPVLTMPNTPPESSLLNAQILNQRIGKAMNLYHEIIKKLRENKDFDDLFKEREIQQLKLHAEENNKLRQVLQQKVALQSQLKEMGEKDFKDKLENSLHVLNQIKSQLQQPLLINLQIEYIQNEKDNCEVFQEQVQAEMDSIKAVTVIEKQSEENSSEASDVEAKLNDIEDLYMQLNASIDSRTNVLNDAYENMTRYNEAVSRAMEIISNLEAIIASHRVDLDNPEESVEVPRQKQEELKSTIAGIQDLTENLGTISSLEAKRQLERTFQDLVSKHSALMEAAKEKEAEVERCLDNYKCYRNINEKICTNLSQMETILGQSMCPLPVSYKEALERLEQSKALVSNLISTKGELIKQRQVLRHLRAMCTDSDSLYLLRSTSALWERWLNLLEAAKEWEMWCEELKQEWKFVHEEIEREVIILDNLQEELPEISKAKEAASTEELLGLLDCLHQYEENVEQQQLLLDLLLRRIKNIQNTPEGAGAVESVPASQEIMSMQERCHKLFQKTQKNKELMQSEIQERHSFTKEITTLKNLVQQTTISFQNMELQDCPEKAEQLEELQSILKKGKLTFENIMEKLRIKYSEMYTIVPEEIESQMEECRNALEDVDEKISNEVLKSSPSYTMSRKIDEINNGLRNVEKMLQQKSKNIEKAQEIQKKMWDELDLWHSKLNELDSEVQDIVEQDPGQAQEWMDKLMIPFQQYQQVSQRAESRTSQLNKATIKMEEYHDLLKSTEAWIENTSHLLADPSDYDSSKTLSHHASTLQMALEDSEQKHTLLHSVFTDLEDLSAIFETDDLAQSIQELSHQVAALQQRITESLPQIQRMADVSCNISSFQPEVAFLSPTCVPCLSKVILENIRPMKKTIAEIVSYQVELRLPQTGMKPLPVFQRTNRLLQDIKLLENVTQEQNELLKVSVIKQTNECNEEIEKLKQILNNYPAEFFHEHMSTDPAANLSQGEIEDMEKQILSLNQKKEDLLVDLKTAILNLHQHLQQKQQELEQEVVSVGASEENAGAEKDASEWKSRHFCKQVICKLSRCRKGLYSFREAAGKISTCDSSMAQVLEPDLLNTERGPEFSLRCHTSHQGCSYWPFGQARMRPEPAQVLHVCKNQVAELELWLHQANVAFKPETLDADMQQVVEQQLVGCQAMLTEIEHKVASLLENCKDQGLGDSGATQQEAEALSLKLKTVKCNLEKVQMMLQEKYSEDQHSTTLKKSSERQKVLQPDNLSEFESVVTERPQFSRQKDFQQQQVLELKPMEQKDLIKFIEFNANKTWPQYCQHDKDTTQTSSASSKTSSPKNDAPDLILSTQGQSGDKWQYLHHELSSKIRLPLSQLVQPQVTTNMSVLPSVTVYNFRYPTTEELKTYTTQLEDLRQEANNLQAQENMSEETYKNLDKKLFELFQTLVQCLGSVEEMLQTPGLFRGDNLFTVSFFLSTLQTLALELKKLYLAMSDKKNDLSKAMTQPGKNASQFLDCFDNLQVYLEHTQARAASRSKALKAGLDYTRSYQNEIKRLYDQLVKNKTSLQQSLNEISGQTIDEQLQKMDAYTVELQNSESRVAKLREEGERLHLPYVLLQEVYKLEDVLDSTWGLLRARYTELSCPFITESQQDALLQGMVELVHIGKEKLAHDHLQQTKSKVALQAQIQNHKLFFQKLVADMLLIQTYSNKMLPSLMQKKETFGAEQVKEVKLLEEKSHQYGIKLQSLLQKWEEFDENYASLEKDLEILMSTLPSVSLVEETEERLVERISYYQQIKRNMDEKHARLYQTLNEGKQLVASVNCPELEGQIAKLEEQWLSLNKKIDHELHRLQTLLKHLLSYNRDSDQLTKWLESSQQTLNYWKEQSLNVSQDLDTIRSNINNFFEFSKEVDEKSSLKTAVLSTGNQLLHLKEADTATLRASLAQFEQKWTVLITQLPDIQEKLHQLQMEKLPSRKAIMEMIDWMNNVEHQTEDEDSEHSLSSASQVKNLLQKYKELRMEMDYKQWIVDFVNQSLLQLSTCDVESKRYERTEFAEHLGEMNRQWQRVHGALNGKIQHLEQLLESITENENKIQILNNWMEAQEERLKTLQKPESVISVQKTLLDCQDIENQLAIKSKALDELRQNYLTLESGTVPLLEDTASKIDELFQKRNNVMNQVNELKTSMQSVLQEWKIYDKLYDEVNMMTIRFWYCMEHSKPVVLSLEALRCQVQNLQTLQDEAESSEGSWKKLQEVIGKLKEYCPSVAEIIQEKCQNTHTRWTQVNQDVADQLQRAQSLLQLWQACNNAHAEAAARLEPQERKYQQIANINTSGNNLAEVLPPALQDAKELQCEVQKTKEAFLQNSTLLDRLPQPAEPNTHVLLSGQMHSLQRASYLEKMLLVKTNEFEFVLSQFKDFGDRLESLKGLITHEEENLDKLYRQEKEGNPDLFLNHVLALTAQSPGIEHLNEVSLKLPLSDVAMKTLQNVNRQWIRATATALERCSELQEIGLNEKFLDCCEKWIQLLEKIEETLKANMTDSLPALLEQQKTYEMLEAEVSINQTIADSYVTQCLQLLDTVEIEKRPEFVWKFTRLKEQWQSAAQGIHQRKSDVDELVRQWRSFTTSEGDLLRFLADTSHLLSAVKSQDCHSLHQTRSLIHELKNKEIHFQRWHTTYALTLEAGEKLLNTANLETKDSVNKKISQLQDNWKDTKLQLGEMIKRFQSTAETWDQCEKKIKELKNRLHALKAQSKDPLPELHEELHREKELIKELEKSLANWTQNLKELHTMKTDLTQHILVDDVMVLKEQIEHLHRQWEDLCLRVAIRKQEIEDRLNSWIVFNEKNKELCAWLVQMENKVLQTADISIEEMIEKLQKDCMEEINLFSENKLQLKQMGDRLIKASNKTRAAEIDDKLNKINDRWQHLFDVIGSRVKKLKETFAFIQQLDKNMSNLRTWLARIESELSKPVVYDVCDDQEIQKRLAEQQDLQRDIEQHSAGVESVFNICDVLLHDSDACANETECDSIQQTTRSLDRRWRNICAMSMERRMKIEETWRLWQKFLDDYSRFEDWLKAAERTAACPNSSEVLYTVAKEELKRFEAFQRQIHERLTQLELINKQYRRLARENRTDTASKLKQMVHEGNQRWDNLQKRVTAILRRLRHFTNQREEFEGTRESILVWLTEMDLQLTNVEHFSESDADDKMRQLNGFQQEITLNTNKIDQLIVFGEQLIQKSEPLDAVLIEDELEELHRYCQEVFGRVSRFHRRLTSHAPGLEDEKEASENETDVEDPREIRDDSWRKRAASEEPSSPQSLCQLVPPALGPERSGCETPVSVDSIPLEWDHTGDVGGSSSHEEDEEGPYYSALSGKSISEGPSWHVPDSPSCPKRRYKQMGGDRSVQPIPSDSSTPYKPAYVKLLLSPGTEGGKEDPGILTGSAQQEDEDLAALTGQQPGAFDRWELIQAQELHNKLRKKQNLQKLNSDISNITPWLEKTGAELETLKLSEPPSDMQEMELQVKKLKEILKAFDTYKALVVSVNVNSKEFLQSESAESKELQDRVSQLTLRWNTALGVVESWREGLRQSLMQCQDFHQLSQSLLLWLASAESRRQKAHVTDPEADPQVLLACQEELMQLEKELVERQPQVNSLQEISSTLLIKGHGEDYIEAEEKVHVIEKKLKQLLEQVSQDLVSLQRSQNPDSPLPSVDEVDHGEPLAASAPAPQSALTSSVARVPDPAAPESSKPQRSFLSRVIRAALPLQLLLLLLLFLACLLPSSEEDYSCTQANNFARSFYPMLRYTNGPPPT</sequence>
<evidence type="ECO:0000256" key="13">
    <source>
        <dbReference type="ARBA" id="ARBA00022989"/>
    </source>
</evidence>
<evidence type="ECO:0000256" key="9">
    <source>
        <dbReference type="ARBA" id="ARBA00022553"/>
    </source>
</evidence>
<feature type="compositionally biased region" description="Acidic residues" evidence="29">
    <location>
        <begin position="6208"/>
        <end position="6221"/>
    </location>
</feature>
<dbReference type="Pfam" id="PF25035">
    <property type="entry name" value="SYNE1"/>
    <property type="match status" value="1"/>
</dbReference>
<evidence type="ECO:0000256" key="26">
    <source>
        <dbReference type="ARBA" id="ARBA00079316"/>
    </source>
</evidence>
<keyword evidence="14 28" id="KW-0175">Coiled coil</keyword>
<evidence type="ECO:0000256" key="15">
    <source>
        <dbReference type="ARBA" id="ARBA00023128"/>
    </source>
</evidence>
<protein>
    <recommendedName>
        <fullName evidence="22">Nesprin-2</fullName>
    </recommendedName>
    <alternativeName>
        <fullName evidence="23">KASH domain-containing protein 2</fullName>
    </alternativeName>
    <alternativeName>
        <fullName evidence="25">Nuclear envelope spectrin repeat protein 2</fullName>
    </alternativeName>
    <alternativeName>
        <fullName evidence="26">Nucleus and actin connecting element protein</fullName>
    </alternativeName>
    <alternativeName>
        <fullName evidence="24">Synaptic nuclear envelope protein 2</fullName>
    </alternativeName>
</protein>
<evidence type="ECO:0000256" key="29">
    <source>
        <dbReference type="SAM" id="MobiDB-lite"/>
    </source>
</evidence>
<evidence type="ECO:0000256" key="5">
    <source>
        <dbReference type="ARBA" id="ARBA00004642"/>
    </source>
</evidence>
<reference evidence="32" key="2">
    <citation type="submission" date="2025-08" db="UniProtKB">
        <authorList>
            <consortium name="Ensembl"/>
        </authorList>
    </citation>
    <scope>IDENTIFICATION</scope>
</reference>
<feature type="compositionally biased region" description="Polar residues" evidence="29">
    <location>
        <begin position="6621"/>
        <end position="6630"/>
    </location>
</feature>
<feature type="domain" description="Calponin-homology (CH)" evidence="30">
    <location>
        <begin position="35"/>
        <end position="140"/>
    </location>
</feature>
<evidence type="ECO:0000256" key="18">
    <source>
        <dbReference type="ARBA" id="ARBA00023203"/>
    </source>
</evidence>
<comment type="similarity">
    <text evidence="6">Belongs to the nesprin family.</text>
</comment>
<feature type="coiled-coil region" evidence="28">
    <location>
        <begin position="4347"/>
        <end position="4381"/>
    </location>
</feature>
<dbReference type="GO" id="GO:0030018">
    <property type="term" value="C:Z disc"/>
    <property type="evidence" value="ECO:0007669"/>
    <property type="project" value="UniProtKB-ARBA"/>
</dbReference>
<dbReference type="EMBL" id="LWLT01000010">
    <property type="status" value="NOT_ANNOTATED_CDS"/>
    <property type="molecule type" value="Genomic_DNA"/>
</dbReference>
<dbReference type="FunFam" id="1.20.58.60:FF:000041">
    <property type="entry name" value="Nesprin-1 isoform 1"/>
    <property type="match status" value="1"/>
</dbReference>
<evidence type="ECO:0000256" key="25">
    <source>
        <dbReference type="ARBA" id="ARBA00079241"/>
    </source>
</evidence>
<dbReference type="Pfam" id="PF10541">
    <property type="entry name" value="KASH"/>
    <property type="match status" value="1"/>
</dbReference>
<dbReference type="FunFam" id="1.20.58.60:FF:000477">
    <property type="entry name" value="Spectrin repeat containing nuclear envelope protein 2"/>
    <property type="match status" value="1"/>
</dbReference>
<evidence type="ECO:0000256" key="11">
    <source>
        <dbReference type="ARBA" id="ARBA00022737"/>
    </source>
</evidence>
<dbReference type="Gene3D" id="1.20.58.60">
    <property type="match status" value="14"/>
</dbReference>
<keyword evidence="10 27" id="KW-0812">Transmembrane</keyword>
<dbReference type="GO" id="GO:0005739">
    <property type="term" value="C:mitochondrion"/>
    <property type="evidence" value="ECO:0007669"/>
    <property type="project" value="UniProtKB-SubCell"/>
</dbReference>
<evidence type="ECO:0000256" key="6">
    <source>
        <dbReference type="ARBA" id="ARBA00008619"/>
    </source>
</evidence>
<dbReference type="SMART" id="SM00033">
    <property type="entry name" value="CH"/>
    <property type="match status" value="2"/>
</dbReference>
<evidence type="ECO:0000256" key="19">
    <source>
        <dbReference type="ARBA" id="ARBA00023212"/>
    </source>
</evidence>
<feature type="compositionally biased region" description="Basic and acidic residues" evidence="29">
    <location>
        <begin position="6222"/>
        <end position="6238"/>
    </location>
</feature>
<dbReference type="FunFam" id="1.20.58.60:FF:000174">
    <property type="entry name" value="Spectrin repeat-containing, nuclear envelope 2"/>
    <property type="match status" value="1"/>
</dbReference>
<feature type="domain" description="Calponin-homology (CH)" evidence="30">
    <location>
        <begin position="185"/>
        <end position="290"/>
    </location>
</feature>
<evidence type="ECO:0000256" key="21">
    <source>
        <dbReference type="ARBA" id="ARBA00060428"/>
    </source>
</evidence>
<keyword evidence="7" id="KW-1003">Cell membrane</keyword>
<keyword evidence="17" id="KW-1015">Disulfide bond</keyword>
<dbReference type="PROSITE" id="PS51049">
    <property type="entry name" value="KASH"/>
    <property type="match status" value="1"/>
</dbReference>
<evidence type="ECO:0000256" key="1">
    <source>
        <dbReference type="ARBA" id="ARBA00004162"/>
    </source>
</evidence>
<evidence type="ECO:0000256" key="14">
    <source>
        <dbReference type="ARBA" id="ARBA00023054"/>
    </source>
</evidence>
<dbReference type="CDD" id="cd21242">
    <property type="entry name" value="CH_SYNE2_rpt1"/>
    <property type="match status" value="1"/>
</dbReference>
<dbReference type="SMART" id="SM01249">
    <property type="entry name" value="KASH"/>
    <property type="match status" value="1"/>
</dbReference>
<proteinExistence type="inferred from homology"/>
<accession>A0A452F1S3</accession>
<dbReference type="FunFam" id="1.20.58.60:FF:000180">
    <property type="entry name" value="Spectrin repeat containing nuclear envelope protein 2"/>
    <property type="match status" value="1"/>
</dbReference>
<dbReference type="SUPFAM" id="SSF47576">
    <property type="entry name" value="Calponin-homology domain, CH-domain"/>
    <property type="match status" value="1"/>
</dbReference>
<feature type="coiled-coil region" evidence="28">
    <location>
        <begin position="2620"/>
        <end position="2647"/>
    </location>
</feature>
<feature type="compositionally biased region" description="Low complexity" evidence="29">
    <location>
        <begin position="4270"/>
        <end position="4281"/>
    </location>
</feature>
<feature type="coiled-coil region" evidence="28">
    <location>
        <begin position="3041"/>
        <end position="3074"/>
    </location>
</feature>
<evidence type="ECO:0000256" key="12">
    <source>
        <dbReference type="ARBA" id="ARBA00022951"/>
    </source>
</evidence>
<evidence type="ECO:0000256" key="28">
    <source>
        <dbReference type="SAM" id="Coils"/>
    </source>
</evidence>
<evidence type="ECO:0000313" key="33">
    <source>
        <dbReference type="Proteomes" id="UP000291000"/>
    </source>
</evidence>
<feature type="topological domain" description="Perinuclear space" evidence="27">
    <location>
        <begin position="6706"/>
        <end position="6735"/>
    </location>
</feature>
<dbReference type="FunFam" id="1.20.58.60:FF:000173">
    <property type="entry name" value="Spectrin repeat containing nuclear envelope protein 2"/>
    <property type="match status" value="1"/>
</dbReference>
<name>A0A452F1S3_CAPHI</name>
<dbReference type="InterPro" id="IPR057057">
    <property type="entry name" value="Spectrin_SYNE1"/>
</dbReference>
<evidence type="ECO:0000256" key="16">
    <source>
        <dbReference type="ARBA" id="ARBA00023136"/>
    </source>
</evidence>
<dbReference type="Bgee" id="ENSCHIG00000017393">
    <property type="expression patterns" value="Expressed in metanephros cortex and 17 other cell types or tissues"/>
</dbReference>
<dbReference type="Pfam" id="PF25034">
    <property type="entry name" value="Spectrin_SYNE1"/>
    <property type="match status" value="1"/>
</dbReference>
<dbReference type="InterPro" id="IPR012315">
    <property type="entry name" value="KASH"/>
</dbReference>
<dbReference type="SMART" id="SM00150">
    <property type="entry name" value="SPEC"/>
    <property type="match status" value="21"/>
</dbReference>
<keyword evidence="9" id="KW-0597">Phosphoprotein</keyword>
<dbReference type="PROSITE" id="PS50021">
    <property type="entry name" value="CH"/>
    <property type="match status" value="2"/>
</dbReference>
<feature type="region of interest" description="Disordered" evidence="29">
    <location>
        <begin position="4264"/>
        <end position="4291"/>
    </location>
</feature>
<evidence type="ECO:0000256" key="22">
    <source>
        <dbReference type="ARBA" id="ARBA00074124"/>
    </source>
</evidence>
<dbReference type="Ensembl" id="ENSCHIT00000026044.1">
    <property type="protein sequence ID" value="ENSCHIP00000018229.1"/>
    <property type="gene ID" value="ENSCHIG00000017393.1"/>
</dbReference>
<dbReference type="GO" id="GO:0051642">
    <property type="term" value="P:centrosome localization"/>
    <property type="evidence" value="ECO:0007669"/>
    <property type="project" value="UniProtKB-ARBA"/>
</dbReference>
<comment type="subcellular location">
    <subcellularLocation>
        <location evidence="1">Cell membrane</location>
        <topology evidence="1">Single-pass membrane protein</topology>
    </subcellularLocation>
    <subcellularLocation>
        <location evidence="3">Cytoplasm</location>
        <location evidence="3">Cytoskeleton</location>
    </subcellularLocation>
    <subcellularLocation>
        <location evidence="2">Mitochondrion</location>
    </subcellularLocation>
    <subcellularLocation>
        <location evidence="4">Nucleus outer membrane</location>
        <topology evidence="4">Single-pass type IV membrane protein</topology>
        <orientation evidence="4">Cytoplasmic side</orientation>
    </subcellularLocation>
    <subcellularLocation>
        <location evidence="5">Nucleus</location>
        <location evidence="5">Nucleoplasm</location>
    </subcellularLocation>
    <subcellularLocation>
        <location evidence="21">Sarcoplasmic reticulum membrane</location>
        <topology evidence="21">Single-pass type IV membrane protein</topology>
    </subcellularLocation>
</comment>
<feature type="coiled-coil region" evidence="28">
    <location>
        <begin position="5065"/>
        <end position="5131"/>
    </location>
</feature>
<feature type="topological domain" description="Cytoplasmic" evidence="27">
    <location>
        <begin position="1"/>
        <end position="6684"/>
    </location>
</feature>
<feature type="compositionally biased region" description="Low complexity" evidence="29">
    <location>
        <begin position="6644"/>
        <end position="6659"/>
    </location>
</feature>
<feature type="domain" description="KASH" evidence="31">
    <location>
        <begin position="6676"/>
        <end position="6735"/>
    </location>
</feature>
<dbReference type="FunFam" id="1.20.58.60:FF:000372">
    <property type="entry name" value="nesprin-2 isoform X2"/>
    <property type="match status" value="1"/>
</dbReference>